<evidence type="ECO:0000256" key="2">
    <source>
        <dbReference type="ARBA" id="ARBA00022692"/>
    </source>
</evidence>
<dbReference type="SUPFAM" id="SSF81321">
    <property type="entry name" value="Family A G protein-coupled receptor-like"/>
    <property type="match status" value="1"/>
</dbReference>
<dbReference type="PANTHER" id="PTHR46641">
    <property type="entry name" value="FMRFAMIDE RECEPTOR-RELATED"/>
    <property type="match status" value="1"/>
</dbReference>
<dbReference type="PROSITE" id="PS50262">
    <property type="entry name" value="G_PROTEIN_RECEP_F1_2"/>
    <property type="match status" value="1"/>
</dbReference>
<organism evidence="7 8">
    <name type="scientific">Biomphalaria pfeifferi</name>
    <name type="common">Bloodfluke planorb</name>
    <name type="synonym">Freshwater snail</name>
    <dbReference type="NCBI Taxonomy" id="112525"/>
    <lineage>
        <taxon>Eukaryota</taxon>
        <taxon>Metazoa</taxon>
        <taxon>Spiralia</taxon>
        <taxon>Lophotrochozoa</taxon>
        <taxon>Mollusca</taxon>
        <taxon>Gastropoda</taxon>
        <taxon>Heterobranchia</taxon>
        <taxon>Euthyneura</taxon>
        <taxon>Panpulmonata</taxon>
        <taxon>Hygrophila</taxon>
        <taxon>Lymnaeoidea</taxon>
        <taxon>Planorbidae</taxon>
        <taxon>Biomphalaria</taxon>
    </lineage>
</organism>
<gene>
    <name evidence="7" type="ORF">Bpfe_004268</name>
</gene>
<feature type="transmembrane region" description="Helical" evidence="5">
    <location>
        <begin position="226"/>
        <end position="250"/>
    </location>
</feature>
<dbReference type="GO" id="GO:0004930">
    <property type="term" value="F:G protein-coupled receptor activity"/>
    <property type="evidence" value="ECO:0007669"/>
    <property type="project" value="InterPro"/>
</dbReference>
<dbReference type="AlphaFoldDB" id="A0AAD8C446"/>
<proteinExistence type="predicted"/>
<feature type="transmembrane region" description="Helical" evidence="5">
    <location>
        <begin position="313"/>
        <end position="332"/>
    </location>
</feature>
<reference evidence="7" key="2">
    <citation type="submission" date="2023-04" db="EMBL/GenBank/DDBJ databases">
        <authorList>
            <person name="Bu L."/>
            <person name="Lu L."/>
            <person name="Laidemitt M.R."/>
            <person name="Zhang S.M."/>
            <person name="Mutuku M."/>
            <person name="Mkoji G."/>
            <person name="Steinauer M."/>
            <person name="Loker E.S."/>
        </authorList>
    </citation>
    <scope>NUCLEOTIDE SEQUENCE</scope>
    <source>
        <strain evidence="7">KasaAsao</strain>
        <tissue evidence="7">Whole Snail</tissue>
    </source>
</reference>
<comment type="subcellular location">
    <subcellularLocation>
        <location evidence="1">Membrane</location>
    </subcellularLocation>
</comment>
<feature type="transmembrane region" description="Helical" evidence="5">
    <location>
        <begin position="164"/>
        <end position="191"/>
    </location>
</feature>
<evidence type="ECO:0000259" key="6">
    <source>
        <dbReference type="PROSITE" id="PS50262"/>
    </source>
</evidence>
<comment type="caution">
    <text evidence="7">The sequence shown here is derived from an EMBL/GenBank/DDBJ whole genome shotgun (WGS) entry which is preliminary data.</text>
</comment>
<dbReference type="InterPro" id="IPR000276">
    <property type="entry name" value="GPCR_Rhodpsn"/>
</dbReference>
<evidence type="ECO:0000256" key="5">
    <source>
        <dbReference type="SAM" id="Phobius"/>
    </source>
</evidence>
<evidence type="ECO:0000313" key="7">
    <source>
        <dbReference type="EMBL" id="KAK0066147.1"/>
    </source>
</evidence>
<keyword evidence="3 5" id="KW-1133">Transmembrane helix</keyword>
<accession>A0AAD8C446</accession>
<dbReference type="InterPro" id="IPR017452">
    <property type="entry name" value="GPCR_Rhodpsn_7TM"/>
</dbReference>
<keyword evidence="8" id="KW-1185">Reference proteome</keyword>
<feature type="transmembrane region" description="Helical" evidence="5">
    <location>
        <begin position="79"/>
        <end position="105"/>
    </location>
</feature>
<evidence type="ECO:0000256" key="4">
    <source>
        <dbReference type="ARBA" id="ARBA00023136"/>
    </source>
</evidence>
<evidence type="ECO:0000313" key="8">
    <source>
        <dbReference type="Proteomes" id="UP001233172"/>
    </source>
</evidence>
<dbReference type="Gene3D" id="1.20.1070.10">
    <property type="entry name" value="Rhodopsin 7-helix transmembrane proteins"/>
    <property type="match status" value="1"/>
</dbReference>
<name>A0AAD8C446_BIOPF</name>
<dbReference type="GO" id="GO:0016020">
    <property type="term" value="C:membrane"/>
    <property type="evidence" value="ECO:0007669"/>
    <property type="project" value="UniProtKB-SubCell"/>
</dbReference>
<feature type="transmembrane region" description="Helical" evidence="5">
    <location>
        <begin position="278"/>
        <end position="301"/>
    </location>
</feature>
<feature type="transmembrane region" description="Helical" evidence="5">
    <location>
        <begin position="40"/>
        <end position="58"/>
    </location>
</feature>
<protein>
    <submittedName>
        <fullName evidence="7">G-protein coupled receptor</fullName>
    </submittedName>
</protein>
<keyword evidence="4 5" id="KW-0472">Membrane</keyword>
<sequence length="336" mass="38478">MNKVTQAIGQVITTMLTRPTSSTSGYYICWFKADSAEQYMFIYSVICYANPAVSIFGFTADMMSLAILQRNGLHKPSNLLLFSLVIADSMCLMTTLNYGQIILFFGPNKPFPIYCGFQYEDTVGYFLAISSAVFNTIGWWGHYTSTILPFLITLERILAIFRPLTYKAVVTTAKTGIAVICPFILCLIYTLTENSYFEISKIRLTKTVNWIALVDNIPKFFEPVEIYFFDGFLSWFSVAFITFGCLTMWIKVKNTLKQRRNLTSSRNKLTWSPRTTRTLILACLIFSLTRGAFSLFFILYVCYNETRMHAKNQLGLFLYTINASNSLFVYILSNRK</sequence>
<dbReference type="PANTHER" id="PTHR46641:SF2">
    <property type="entry name" value="FMRFAMIDE RECEPTOR"/>
    <property type="match status" value="1"/>
</dbReference>
<reference evidence="7" key="1">
    <citation type="journal article" date="2023" name="PLoS Negl. Trop. Dis.">
        <title>A genome sequence for Biomphalaria pfeifferi, the major vector snail for the human-infecting parasite Schistosoma mansoni.</title>
        <authorList>
            <person name="Bu L."/>
            <person name="Lu L."/>
            <person name="Laidemitt M.R."/>
            <person name="Zhang S.M."/>
            <person name="Mutuku M."/>
            <person name="Mkoji G."/>
            <person name="Steinauer M."/>
            <person name="Loker E.S."/>
        </authorList>
    </citation>
    <scope>NUCLEOTIDE SEQUENCE</scope>
    <source>
        <strain evidence="7">KasaAsao</strain>
    </source>
</reference>
<keyword evidence="7" id="KW-0675">Receptor</keyword>
<dbReference type="InterPro" id="IPR052954">
    <property type="entry name" value="GPCR-Ligand_Int"/>
</dbReference>
<keyword evidence="2 5" id="KW-0812">Transmembrane</keyword>
<feature type="domain" description="G-protein coupled receptors family 1 profile" evidence="6">
    <location>
        <begin position="60"/>
        <end position="330"/>
    </location>
</feature>
<dbReference type="EMBL" id="JASAOG010000011">
    <property type="protein sequence ID" value="KAK0066147.1"/>
    <property type="molecule type" value="Genomic_DNA"/>
</dbReference>
<dbReference type="Proteomes" id="UP001233172">
    <property type="component" value="Unassembled WGS sequence"/>
</dbReference>
<dbReference type="Pfam" id="PF00001">
    <property type="entry name" value="7tm_1"/>
    <property type="match status" value="1"/>
</dbReference>
<evidence type="ECO:0000256" key="1">
    <source>
        <dbReference type="ARBA" id="ARBA00004370"/>
    </source>
</evidence>
<evidence type="ECO:0000256" key="3">
    <source>
        <dbReference type="ARBA" id="ARBA00022989"/>
    </source>
</evidence>
<feature type="transmembrane region" description="Helical" evidence="5">
    <location>
        <begin position="125"/>
        <end position="152"/>
    </location>
</feature>